<evidence type="ECO:0000256" key="2">
    <source>
        <dbReference type="ARBA" id="ARBA00022448"/>
    </source>
</evidence>
<evidence type="ECO:0000256" key="4">
    <source>
        <dbReference type="ARBA" id="ARBA00022692"/>
    </source>
</evidence>
<gene>
    <name evidence="8" type="ORF">PAEH1_03955</name>
</gene>
<proteinExistence type="predicted"/>
<feature type="transmembrane region" description="Helical" evidence="7">
    <location>
        <begin position="64"/>
        <end position="84"/>
    </location>
</feature>
<accession>A0A1U9JYQ7</accession>
<dbReference type="Proteomes" id="UP000189369">
    <property type="component" value="Chromosome"/>
</dbReference>
<feature type="transmembrane region" description="Helical" evidence="7">
    <location>
        <begin position="90"/>
        <end position="107"/>
    </location>
</feature>
<protein>
    <recommendedName>
        <fullName evidence="10">FUSC family protein</fullName>
    </recommendedName>
</protein>
<feature type="transmembrane region" description="Helical" evidence="7">
    <location>
        <begin position="364"/>
        <end position="381"/>
    </location>
</feature>
<keyword evidence="4 7" id="KW-0812">Transmembrane</keyword>
<evidence type="ECO:0008006" key="10">
    <source>
        <dbReference type="Google" id="ProtNLM"/>
    </source>
</evidence>
<feature type="transmembrane region" description="Helical" evidence="7">
    <location>
        <begin position="388"/>
        <end position="409"/>
    </location>
</feature>
<keyword evidence="2" id="KW-0813">Transport</keyword>
<comment type="subcellular location">
    <subcellularLocation>
        <location evidence="1">Cell membrane</location>
        <topology evidence="1">Multi-pass membrane protein</topology>
    </subcellularLocation>
</comment>
<dbReference type="PANTHER" id="PTHR30509:SF9">
    <property type="entry name" value="MULTIDRUG RESISTANCE PROTEIN MDTO"/>
    <property type="match status" value="1"/>
</dbReference>
<reference evidence="8 9" key="1">
    <citation type="submission" date="2017-01" db="EMBL/GenBank/DDBJ databases">
        <title>Complete Genome Sequence of Paenalcaligenes hominis, Isolated from a paraplegic Patient with neurogenic bladder.</title>
        <authorList>
            <person name="Mukhopadhyay R."/>
            <person name="Joaquin J."/>
            <person name="Hogue R."/>
            <person name="Kilaru A."/>
            <person name="Jospin G."/>
            <person name="Mars K."/>
            <person name="Eisen J.A."/>
            <person name="Chaturvedi V."/>
        </authorList>
    </citation>
    <scope>NUCLEOTIDE SEQUENCE [LARGE SCALE GENOMIC DNA]</scope>
    <source>
        <strain evidence="8 9">15S00501</strain>
    </source>
</reference>
<dbReference type="AlphaFoldDB" id="A0A1U9JYQ7"/>
<dbReference type="GO" id="GO:0022857">
    <property type="term" value="F:transmembrane transporter activity"/>
    <property type="evidence" value="ECO:0007669"/>
    <property type="project" value="InterPro"/>
</dbReference>
<evidence type="ECO:0000256" key="1">
    <source>
        <dbReference type="ARBA" id="ARBA00004651"/>
    </source>
</evidence>
<dbReference type="STRING" id="643674.PAEH1_03955"/>
<organism evidence="8 9">
    <name type="scientific">Paenalcaligenes hominis</name>
    <dbReference type="NCBI Taxonomy" id="643674"/>
    <lineage>
        <taxon>Bacteria</taxon>
        <taxon>Pseudomonadati</taxon>
        <taxon>Pseudomonadota</taxon>
        <taxon>Betaproteobacteria</taxon>
        <taxon>Burkholderiales</taxon>
        <taxon>Alcaligenaceae</taxon>
        <taxon>Paenalcaligenes</taxon>
    </lineage>
</organism>
<feature type="transmembrane region" description="Helical" evidence="7">
    <location>
        <begin position="27"/>
        <end position="52"/>
    </location>
</feature>
<feature type="transmembrane region" description="Helical" evidence="7">
    <location>
        <begin position="441"/>
        <end position="462"/>
    </location>
</feature>
<evidence type="ECO:0000256" key="3">
    <source>
        <dbReference type="ARBA" id="ARBA00022475"/>
    </source>
</evidence>
<feature type="transmembrane region" description="Helical" evidence="7">
    <location>
        <begin position="114"/>
        <end position="133"/>
    </location>
</feature>
<feature type="transmembrane region" description="Helical" evidence="7">
    <location>
        <begin position="468"/>
        <end position="489"/>
    </location>
</feature>
<dbReference type="EMBL" id="CP019697">
    <property type="protein sequence ID" value="AQS50933.1"/>
    <property type="molecule type" value="Genomic_DNA"/>
</dbReference>
<dbReference type="PANTHER" id="PTHR30509">
    <property type="entry name" value="P-HYDROXYBENZOIC ACID EFFLUX PUMP SUBUNIT-RELATED"/>
    <property type="match status" value="1"/>
</dbReference>
<keyword evidence="5 7" id="KW-1133">Transmembrane helix</keyword>
<dbReference type="InterPro" id="IPR006726">
    <property type="entry name" value="PHBA_efflux_AaeB/fusaric-R"/>
</dbReference>
<feature type="transmembrane region" description="Helical" evidence="7">
    <location>
        <begin position="339"/>
        <end position="358"/>
    </location>
</feature>
<feature type="transmembrane region" description="Helical" evidence="7">
    <location>
        <begin position="139"/>
        <end position="160"/>
    </location>
</feature>
<keyword evidence="6 7" id="KW-0472">Membrane</keyword>
<evidence type="ECO:0000313" key="9">
    <source>
        <dbReference type="Proteomes" id="UP000189369"/>
    </source>
</evidence>
<dbReference type="Pfam" id="PF04632">
    <property type="entry name" value="FUSC"/>
    <property type="match status" value="1"/>
</dbReference>
<dbReference type="KEGG" id="phn:PAEH1_03955"/>
<dbReference type="OrthoDB" id="9807111at2"/>
<evidence type="ECO:0000256" key="7">
    <source>
        <dbReference type="SAM" id="Phobius"/>
    </source>
</evidence>
<feature type="transmembrane region" description="Helical" evidence="7">
    <location>
        <begin position="415"/>
        <end position="434"/>
    </location>
</feature>
<evidence type="ECO:0000313" key="8">
    <source>
        <dbReference type="EMBL" id="AQS50933.1"/>
    </source>
</evidence>
<sequence>MSSLFAALTALDKTAWRHAFLLALSSWLSFVIATVLGVEHAYWAAMPVWVLAQATRGLVFERAFYRLVGTGAGALIGLLIISFSPTPWQPVWMALAVFCSIGLLHSLHGVRSYMALMLGITIAVVVMPALLYFEDGMQLAWARVQCTLIGVSVTTLITGFGTPKSARDEFYLKVRTLAVDAAETALLLLTSQNPKQWQQKLSQIHLDLSALEAQTVSMAAGSVDGHKRNAYVEALLFATLETVAAAQHLHYQIQRGMVISPAALQQLEDVVQRFKVGQALEPIRRQAPERYPDKVSLARLRRALGQVARAEAALFAESYPWWRKGVSVRRFEPARNWVLARRAALIAGGAALTSSLAVYFTQNVAFELAATGICIFSMILGSMPRPQAFIRFVMTGACIGAVVAAFYRIGLQPYFITPVAVCISIIPFVVLAGIGRVIPSIANYALDAIMCFLIVSQLGGPVASIDVVLQGASALIAGVVLTCGAYKLLTQHSDKWARFLIGEMIKTVQSILSSAQAQPVGQWRARMARHILRLSQWMGADTPTGSLGLFNLGYGLIAWQRLSAAAKNSNFDHSVVLSALADFAHHPDHSQQVLLRVAAQLDDATLADALYDMADALVEAKPVLLFWQQTPGQ</sequence>
<keyword evidence="3" id="KW-1003">Cell membrane</keyword>
<evidence type="ECO:0000256" key="6">
    <source>
        <dbReference type="ARBA" id="ARBA00023136"/>
    </source>
</evidence>
<name>A0A1U9JYQ7_9BURK</name>
<dbReference type="GO" id="GO:0005886">
    <property type="term" value="C:plasma membrane"/>
    <property type="evidence" value="ECO:0007669"/>
    <property type="project" value="UniProtKB-SubCell"/>
</dbReference>
<evidence type="ECO:0000256" key="5">
    <source>
        <dbReference type="ARBA" id="ARBA00022989"/>
    </source>
</evidence>